<dbReference type="SUPFAM" id="SSF56112">
    <property type="entry name" value="Protein kinase-like (PK-like)"/>
    <property type="match status" value="1"/>
</dbReference>
<protein>
    <recommendedName>
        <fullName evidence="1">Protein kinase domain-containing protein</fullName>
    </recommendedName>
</protein>
<dbReference type="InParanoid" id="A0A0G4GXX0"/>
<sequence length="248" mass="28431">MGQLGRLEKLAEQLDLSSTPVPFEMATGPVFIEDIPLRHLEWDDTMAVGCGSLDLVESAMLRKHQRVARIDVFVFTQRSASGPRQLGGLQFPERSCSLQNALIREADEILKLADFGMAESCAVNRFEIRNPPDPRAGTFNYMAPEIFTNGRISQKTDIWALGCSLIEIFGGEEPWVYECWDGYTWDYDRHYHYLIRQRRLPWVSRNWPRIVRHIIDDRCLRFISVGGLEQGRLLAEGGDSPPEEEECR</sequence>
<dbReference type="GO" id="GO:0005524">
    <property type="term" value="F:ATP binding"/>
    <property type="evidence" value="ECO:0007669"/>
    <property type="project" value="InterPro"/>
</dbReference>
<dbReference type="PROSITE" id="PS50011">
    <property type="entry name" value="PROTEIN_KINASE_DOM"/>
    <property type="match status" value="1"/>
</dbReference>
<dbReference type="Pfam" id="PF00069">
    <property type="entry name" value="Pkinase"/>
    <property type="match status" value="1"/>
</dbReference>
<dbReference type="PhylomeDB" id="A0A0G4GXX0"/>
<dbReference type="InterPro" id="IPR000719">
    <property type="entry name" value="Prot_kinase_dom"/>
</dbReference>
<evidence type="ECO:0000313" key="2">
    <source>
        <dbReference type="EMBL" id="CEM35952.1"/>
    </source>
</evidence>
<dbReference type="OrthoDB" id="339325at2759"/>
<dbReference type="InterPro" id="IPR011009">
    <property type="entry name" value="Kinase-like_dom_sf"/>
</dbReference>
<feature type="domain" description="Protein kinase" evidence="1">
    <location>
        <begin position="1"/>
        <end position="248"/>
    </location>
</feature>
<dbReference type="AlphaFoldDB" id="A0A0G4GXX0"/>
<organism evidence="2 3">
    <name type="scientific">Vitrella brassicaformis (strain CCMP3155)</name>
    <dbReference type="NCBI Taxonomy" id="1169540"/>
    <lineage>
        <taxon>Eukaryota</taxon>
        <taxon>Sar</taxon>
        <taxon>Alveolata</taxon>
        <taxon>Colpodellida</taxon>
        <taxon>Vitrellaceae</taxon>
        <taxon>Vitrella</taxon>
    </lineage>
</organism>
<name>A0A0G4GXX0_VITBC</name>
<dbReference type="STRING" id="1169540.A0A0G4GXX0"/>
<dbReference type="Gene3D" id="1.10.510.10">
    <property type="entry name" value="Transferase(Phosphotransferase) domain 1"/>
    <property type="match status" value="1"/>
</dbReference>
<dbReference type="GO" id="GO:0004672">
    <property type="term" value="F:protein kinase activity"/>
    <property type="evidence" value="ECO:0007669"/>
    <property type="project" value="InterPro"/>
</dbReference>
<gene>
    <name evidence="2" type="ORF">Vbra_19032</name>
</gene>
<dbReference type="Proteomes" id="UP000041254">
    <property type="component" value="Unassembled WGS sequence"/>
</dbReference>
<reference evidence="2 3" key="1">
    <citation type="submission" date="2014-11" db="EMBL/GenBank/DDBJ databases">
        <authorList>
            <person name="Zhu J."/>
            <person name="Qi W."/>
            <person name="Song R."/>
        </authorList>
    </citation>
    <scope>NUCLEOTIDE SEQUENCE [LARGE SCALE GENOMIC DNA]</scope>
</reference>
<dbReference type="SMART" id="SM00220">
    <property type="entry name" value="S_TKc"/>
    <property type="match status" value="1"/>
</dbReference>
<dbReference type="PANTHER" id="PTHR48011:SF52">
    <property type="entry name" value="PROTEIN KINASE FAMILY PROTEIN-RELATED"/>
    <property type="match status" value="1"/>
</dbReference>
<evidence type="ECO:0000259" key="1">
    <source>
        <dbReference type="PROSITE" id="PS50011"/>
    </source>
</evidence>
<dbReference type="InterPro" id="IPR052751">
    <property type="entry name" value="Plant_MAPKKK"/>
</dbReference>
<keyword evidence="3" id="KW-1185">Reference proteome</keyword>
<dbReference type="EMBL" id="CDMY01000869">
    <property type="protein sequence ID" value="CEM35952.1"/>
    <property type="molecule type" value="Genomic_DNA"/>
</dbReference>
<dbReference type="VEuPathDB" id="CryptoDB:Vbra_19032"/>
<accession>A0A0G4GXX0</accession>
<dbReference type="GO" id="GO:0007165">
    <property type="term" value="P:signal transduction"/>
    <property type="evidence" value="ECO:0007669"/>
    <property type="project" value="TreeGrafter"/>
</dbReference>
<evidence type="ECO:0000313" key="3">
    <source>
        <dbReference type="Proteomes" id="UP000041254"/>
    </source>
</evidence>
<dbReference type="PANTHER" id="PTHR48011">
    <property type="entry name" value="CCR4-NOT TRANSCRIPTIONAL COMPLEX SUBUNIT CAF120-RELATED"/>
    <property type="match status" value="1"/>
</dbReference>
<proteinExistence type="predicted"/>